<feature type="domain" description="HTH tetR-type" evidence="5">
    <location>
        <begin position="6"/>
        <end position="66"/>
    </location>
</feature>
<comment type="caution">
    <text evidence="6">The sequence shown here is derived from an EMBL/GenBank/DDBJ whole genome shotgun (WGS) entry which is preliminary data.</text>
</comment>
<evidence type="ECO:0000256" key="2">
    <source>
        <dbReference type="ARBA" id="ARBA00023125"/>
    </source>
</evidence>
<reference evidence="6 7" key="1">
    <citation type="journal article" date="2011" name="Int. J. Syst. Evol. Microbiol.">
        <title>Zhongshania antarctica gen. nov., sp. nov. and Zhongshania guokunii sp. nov., gammaproteobacteria respectively isolated from coastal attached (fast) ice and surface seawater of the Antarctic.</title>
        <authorList>
            <person name="Li H.J."/>
            <person name="Zhang X.Y."/>
            <person name="Chen C.X."/>
            <person name="Zhang Y.J."/>
            <person name="Gao Z.M."/>
            <person name="Yu Y."/>
            <person name="Chen X.L."/>
            <person name="Chen B."/>
            <person name="Zhang Y.Z."/>
        </authorList>
    </citation>
    <scope>NUCLEOTIDE SEQUENCE [LARGE SCALE GENOMIC DNA]</scope>
    <source>
        <strain evidence="6 7">R06B22</strain>
    </source>
</reference>
<evidence type="ECO:0000259" key="5">
    <source>
        <dbReference type="PROSITE" id="PS50977"/>
    </source>
</evidence>
<dbReference type="PANTHER" id="PTHR47506:SF1">
    <property type="entry name" value="HTH-TYPE TRANSCRIPTIONAL REGULATOR YJDC"/>
    <property type="match status" value="1"/>
</dbReference>
<dbReference type="PROSITE" id="PS50977">
    <property type="entry name" value="HTH_TETR_2"/>
    <property type="match status" value="1"/>
</dbReference>
<name>A0ABV3TTW8_9GAMM</name>
<dbReference type="Gene3D" id="1.10.357.10">
    <property type="entry name" value="Tetracycline Repressor, domain 2"/>
    <property type="match status" value="1"/>
</dbReference>
<feature type="DNA-binding region" description="H-T-H motif" evidence="4">
    <location>
        <begin position="29"/>
        <end position="48"/>
    </location>
</feature>
<dbReference type="Proteomes" id="UP001557484">
    <property type="component" value="Unassembled WGS sequence"/>
</dbReference>
<sequence>MARPLQFDRQQALNAAMQVFWLQGYSASSMQLLLDAMHINRGSLYAAFGDKAGLFKEVIDHYQRDMQGIVFEILANKDNPAQGIRDVFEITLFMLNHDEMAMGCLLVNTVNELSAIDADLRDYASEKLSLVEGAFIKACERAQTQKQMNTTISADEAGKMLMTCMIGLRVQSRRGVAESHLRQSIAPLLDLLMPA</sequence>
<evidence type="ECO:0000256" key="4">
    <source>
        <dbReference type="PROSITE-ProRule" id="PRU00335"/>
    </source>
</evidence>
<accession>A0ABV3TTW8</accession>
<dbReference type="InterPro" id="IPR023772">
    <property type="entry name" value="DNA-bd_HTH_TetR-type_CS"/>
</dbReference>
<keyword evidence="1" id="KW-0805">Transcription regulation</keyword>
<evidence type="ECO:0000313" key="7">
    <source>
        <dbReference type="Proteomes" id="UP001557484"/>
    </source>
</evidence>
<dbReference type="PANTHER" id="PTHR47506">
    <property type="entry name" value="TRANSCRIPTIONAL REGULATORY PROTEIN"/>
    <property type="match status" value="1"/>
</dbReference>
<dbReference type="InterPro" id="IPR011075">
    <property type="entry name" value="TetR_C"/>
</dbReference>
<evidence type="ECO:0000256" key="1">
    <source>
        <dbReference type="ARBA" id="ARBA00023015"/>
    </source>
</evidence>
<keyword evidence="3" id="KW-0804">Transcription</keyword>
<dbReference type="InterPro" id="IPR036271">
    <property type="entry name" value="Tet_transcr_reg_TetR-rel_C_sf"/>
</dbReference>
<dbReference type="Pfam" id="PF16925">
    <property type="entry name" value="TetR_C_13"/>
    <property type="match status" value="1"/>
</dbReference>
<evidence type="ECO:0000313" key="6">
    <source>
        <dbReference type="EMBL" id="MEX1664224.1"/>
    </source>
</evidence>
<dbReference type="InterPro" id="IPR001647">
    <property type="entry name" value="HTH_TetR"/>
</dbReference>
<dbReference type="Pfam" id="PF00440">
    <property type="entry name" value="TetR_N"/>
    <property type="match status" value="1"/>
</dbReference>
<gene>
    <name evidence="6" type="ORF">AB4875_01925</name>
</gene>
<dbReference type="PROSITE" id="PS01081">
    <property type="entry name" value="HTH_TETR_1"/>
    <property type="match status" value="1"/>
</dbReference>
<organism evidence="6 7">
    <name type="scientific">Zhongshania arctica</name>
    <dbReference type="NCBI Taxonomy" id="3238302"/>
    <lineage>
        <taxon>Bacteria</taxon>
        <taxon>Pseudomonadati</taxon>
        <taxon>Pseudomonadota</taxon>
        <taxon>Gammaproteobacteria</taxon>
        <taxon>Cellvibrionales</taxon>
        <taxon>Spongiibacteraceae</taxon>
        <taxon>Zhongshania</taxon>
    </lineage>
</organism>
<keyword evidence="2 4" id="KW-0238">DNA-binding</keyword>
<proteinExistence type="predicted"/>
<dbReference type="SUPFAM" id="SSF48498">
    <property type="entry name" value="Tetracyclin repressor-like, C-terminal domain"/>
    <property type="match status" value="1"/>
</dbReference>
<evidence type="ECO:0000256" key="3">
    <source>
        <dbReference type="ARBA" id="ARBA00023163"/>
    </source>
</evidence>
<protein>
    <submittedName>
        <fullName evidence="6">TetR/AcrR family transcriptional regulator</fullName>
    </submittedName>
</protein>
<dbReference type="SUPFAM" id="SSF46689">
    <property type="entry name" value="Homeodomain-like"/>
    <property type="match status" value="1"/>
</dbReference>
<dbReference type="EMBL" id="JBFRYB010000001">
    <property type="protein sequence ID" value="MEX1664224.1"/>
    <property type="molecule type" value="Genomic_DNA"/>
</dbReference>
<keyword evidence="7" id="KW-1185">Reference proteome</keyword>
<dbReference type="InterPro" id="IPR009057">
    <property type="entry name" value="Homeodomain-like_sf"/>
</dbReference>
<dbReference type="RefSeq" id="WP_368374349.1">
    <property type="nucleotide sequence ID" value="NZ_JBFRYB010000001.1"/>
</dbReference>
<dbReference type="Gene3D" id="1.10.10.60">
    <property type="entry name" value="Homeodomain-like"/>
    <property type="match status" value="1"/>
</dbReference>